<evidence type="ECO:0000313" key="1">
    <source>
        <dbReference type="EMBL" id="PTQ52533.1"/>
    </source>
</evidence>
<dbReference type="InterPro" id="IPR025681">
    <property type="entry name" value="COOH-NH2_lig"/>
</dbReference>
<reference evidence="1 2" key="1">
    <citation type="submission" date="2017-08" db="EMBL/GenBank/DDBJ databases">
        <title>Burning lignite coal seam in the remote Altai Mountains harbors a hydrogen-driven thermophilic microbial community.</title>
        <authorList>
            <person name="Kadnikov V.V."/>
            <person name="Mardanov A.V."/>
            <person name="Ivasenko D."/>
            <person name="Beletsky A.V."/>
            <person name="Karnachuk O.V."/>
            <person name="Ravin N.V."/>
        </authorList>
    </citation>
    <scope>NUCLEOTIDE SEQUENCE [LARGE SCALE GENOMIC DNA]</scope>
    <source>
        <strain evidence="1">AL31</strain>
    </source>
</reference>
<evidence type="ECO:0000313" key="2">
    <source>
        <dbReference type="Proteomes" id="UP000244016"/>
    </source>
</evidence>
<sequence>MVRPGESGTAKGDQARAPSHLPVLRRIFRLFFVDGALLWREVHDPAGFVETAVAPESAWGAPASWELFLSTRHPLLAPYGRRFYRAAEAALHALYALGLDLGFVDLAETEEGFSLLAVEAPPGLALSQARLLGRFLRRRYPCRRGENPEAPPPTLGADLELLLERSDGRIVPASRWFPEAGEIGCDRVTVRRRDGRERPVLELRPSPKASPEELVGEVRRLLHDVFRRVPTLGVYAGPGRPGLPTGGHVHVSGVPLTFRLLRQFDRYVALPLALLEPVGGARRPRYGFPGDARAKGHGGFEYRTPASFLTSPDTAYAAFILAYAVARCTDRLPALRAKTAWLTCALLPEEEGALAAEVLAAWRELRPLYIRLFAGTPEAVSRIRAADDLYRRAAWSTREARQDLRELWRGGG</sequence>
<protein>
    <recommendedName>
        <fullName evidence="3">PhiEco32-like amidoligase-type 2 protein</fullName>
    </recommendedName>
</protein>
<name>A0A2T5G8M5_9BACL</name>
<dbReference type="EMBL" id="PEBW01000002">
    <property type="protein sequence ID" value="PTQ52533.1"/>
    <property type="molecule type" value="Genomic_DNA"/>
</dbReference>
<dbReference type="AlphaFoldDB" id="A0A2T5G8M5"/>
<dbReference type="Proteomes" id="UP000244016">
    <property type="component" value="Unassembled WGS sequence"/>
</dbReference>
<dbReference type="Pfam" id="PF14395">
    <property type="entry name" value="COOH-NH2_lig"/>
    <property type="match status" value="1"/>
</dbReference>
<evidence type="ECO:0008006" key="3">
    <source>
        <dbReference type="Google" id="ProtNLM"/>
    </source>
</evidence>
<organism evidence="1 2">
    <name type="scientific">Brockia lithotrophica</name>
    <dbReference type="NCBI Taxonomy" id="933949"/>
    <lineage>
        <taxon>Bacteria</taxon>
        <taxon>Bacillati</taxon>
        <taxon>Bacillota</taxon>
        <taxon>Bacilli</taxon>
        <taxon>Bacillales</taxon>
        <taxon>Bacillales Family X. Incertae Sedis</taxon>
        <taxon>Brockia</taxon>
    </lineage>
</organism>
<accession>A0A2T5G8M5</accession>
<gene>
    <name evidence="1" type="ORF">BLITH_0712</name>
</gene>
<proteinExistence type="predicted"/>
<comment type="caution">
    <text evidence="1">The sequence shown here is derived from an EMBL/GenBank/DDBJ whole genome shotgun (WGS) entry which is preliminary data.</text>
</comment>